<reference evidence="2" key="1">
    <citation type="journal article" date="2023" name="Science">
        <title>Genome structures resolve the early diversification of teleost fishes.</title>
        <authorList>
            <person name="Parey E."/>
            <person name="Louis A."/>
            <person name="Montfort J."/>
            <person name="Bouchez O."/>
            <person name="Roques C."/>
            <person name="Iampietro C."/>
            <person name="Lluch J."/>
            <person name="Castinel A."/>
            <person name="Donnadieu C."/>
            <person name="Desvignes T."/>
            <person name="Floi Bucao C."/>
            <person name="Jouanno E."/>
            <person name="Wen M."/>
            <person name="Mejri S."/>
            <person name="Dirks R."/>
            <person name="Jansen H."/>
            <person name="Henkel C."/>
            <person name="Chen W.J."/>
            <person name="Zahm M."/>
            <person name="Cabau C."/>
            <person name="Klopp C."/>
            <person name="Thompson A.W."/>
            <person name="Robinson-Rechavi M."/>
            <person name="Braasch I."/>
            <person name="Lecointre G."/>
            <person name="Bobe J."/>
            <person name="Postlethwait J.H."/>
            <person name="Berthelot C."/>
            <person name="Roest Crollius H."/>
            <person name="Guiguen Y."/>
        </authorList>
    </citation>
    <scope>NUCLEOTIDE SEQUENCE</scope>
    <source>
        <strain evidence="2">WJC10195</strain>
    </source>
</reference>
<keyword evidence="3" id="KW-1185">Reference proteome</keyword>
<comment type="caution">
    <text evidence="2">The sequence shown here is derived from an EMBL/GenBank/DDBJ whole genome shotgun (WGS) entry which is preliminary data.</text>
</comment>
<evidence type="ECO:0000313" key="2">
    <source>
        <dbReference type="EMBL" id="KAJ8337635.1"/>
    </source>
</evidence>
<dbReference type="OrthoDB" id="5242628at2759"/>
<feature type="region of interest" description="Disordered" evidence="1">
    <location>
        <begin position="65"/>
        <end position="92"/>
    </location>
</feature>
<dbReference type="AlphaFoldDB" id="A0A9Q1IEI8"/>
<proteinExistence type="predicted"/>
<accession>A0A9Q1IEI8</accession>
<evidence type="ECO:0000256" key="1">
    <source>
        <dbReference type="SAM" id="MobiDB-lite"/>
    </source>
</evidence>
<sequence length="107" mass="11537">MSHTRQQVKLADLPIEQLCHMKKHASLTARSTCMLEGAGRMYGDVTIGYATRSKEIKAVSNGEPSLDITGVTAEGRNPDAPPAPPGTQSGGVRLTRRMSCVCRIKEL</sequence>
<evidence type="ECO:0000313" key="3">
    <source>
        <dbReference type="Proteomes" id="UP001152622"/>
    </source>
</evidence>
<dbReference type="EMBL" id="JAINUF010000018">
    <property type="protein sequence ID" value="KAJ8337635.1"/>
    <property type="molecule type" value="Genomic_DNA"/>
</dbReference>
<organism evidence="2 3">
    <name type="scientific">Synaphobranchus kaupii</name>
    <name type="common">Kaup's arrowtooth eel</name>
    <dbReference type="NCBI Taxonomy" id="118154"/>
    <lineage>
        <taxon>Eukaryota</taxon>
        <taxon>Metazoa</taxon>
        <taxon>Chordata</taxon>
        <taxon>Craniata</taxon>
        <taxon>Vertebrata</taxon>
        <taxon>Euteleostomi</taxon>
        <taxon>Actinopterygii</taxon>
        <taxon>Neopterygii</taxon>
        <taxon>Teleostei</taxon>
        <taxon>Anguilliformes</taxon>
        <taxon>Synaphobranchidae</taxon>
        <taxon>Synaphobranchus</taxon>
    </lineage>
</organism>
<dbReference type="Proteomes" id="UP001152622">
    <property type="component" value="Chromosome 18"/>
</dbReference>
<name>A0A9Q1IEI8_SYNKA</name>
<gene>
    <name evidence="2" type="ORF">SKAU_G00366010</name>
</gene>
<protein>
    <submittedName>
        <fullName evidence="2">Uncharacterized protein</fullName>
    </submittedName>
</protein>